<proteinExistence type="predicted"/>
<dbReference type="Proteomes" id="UP000887565">
    <property type="component" value="Unplaced"/>
</dbReference>
<dbReference type="AlphaFoldDB" id="A0A915JK60"/>
<accession>A0A915JK60</accession>
<name>A0A915JK60_ROMCU</name>
<dbReference type="WBParaSite" id="nRc.2.0.1.t26457-RA">
    <property type="protein sequence ID" value="nRc.2.0.1.t26457-RA"/>
    <property type="gene ID" value="nRc.2.0.1.g26457"/>
</dbReference>
<evidence type="ECO:0000313" key="1">
    <source>
        <dbReference type="Proteomes" id="UP000887565"/>
    </source>
</evidence>
<keyword evidence="1" id="KW-1185">Reference proteome</keyword>
<reference evidence="2" key="1">
    <citation type="submission" date="2022-11" db="UniProtKB">
        <authorList>
            <consortium name="WormBaseParasite"/>
        </authorList>
    </citation>
    <scope>IDENTIFICATION</scope>
</reference>
<organism evidence="1 2">
    <name type="scientific">Romanomermis culicivorax</name>
    <name type="common">Nematode worm</name>
    <dbReference type="NCBI Taxonomy" id="13658"/>
    <lineage>
        <taxon>Eukaryota</taxon>
        <taxon>Metazoa</taxon>
        <taxon>Ecdysozoa</taxon>
        <taxon>Nematoda</taxon>
        <taxon>Enoplea</taxon>
        <taxon>Dorylaimia</taxon>
        <taxon>Mermithida</taxon>
        <taxon>Mermithoidea</taxon>
        <taxon>Mermithidae</taxon>
        <taxon>Romanomermis</taxon>
    </lineage>
</organism>
<sequence>MMQRQKQENEQAAKDQVIPIITIENPTMANGRRNLLIIPIYKLPSYKNRFWLPILKIWRFIFPKKRQITTTGNNLRNNANKRLEINAG</sequence>
<protein>
    <submittedName>
        <fullName evidence="2">Uncharacterized protein</fullName>
    </submittedName>
</protein>
<evidence type="ECO:0000313" key="2">
    <source>
        <dbReference type="WBParaSite" id="nRc.2.0.1.t26457-RA"/>
    </source>
</evidence>